<evidence type="ECO:0000313" key="3">
    <source>
        <dbReference type="Proteomes" id="UP001049176"/>
    </source>
</evidence>
<accession>A0A9P7UZR4</accession>
<feature type="region of interest" description="Disordered" evidence="1">
    <location>
        <begin position="1"/>
        <end position="20"/>
    </location>
</feature>
<feature type="compositionally biased region" description="Polar residues" evidence="1">
    <location>
        <begin position="9"/>
        <end position="20"/>
    </location>
</feature>
<gene>
    <name evidence="2" type="ORF">E1B28_004975</name>
</gene>
<protein>
    <submittedName>
        <fullName evidence="2">Uncharacterized protein</fullName>
    </submittedName>
</protein>
<feature type="region of interest" description="Disordered" evidence="1">
    <location>
        <begin position="141"/>
        <end position="160"/>
    </location>
</feature>
<keyword evidence="3" id="KW-1185">Reference proteome</keyword>
<comment type="caution">
    <text evidence="2">The sequence shown here is derived from an EMBL/GenBank/DDBJ whole genome shotgun (WGS) entry which is preliminary data.</text>
</comment>
<dbReference type="GeneID" id="66074051"/>
<evidence type="ECO:0000256" key="1">
    <source>
        <dbReference type="SAM" id="MobiDB-lite"/>
    </source>
</evidence>
<dbReference type="EMBL" id="CM032182">
    <property type="protein sequence ID" value="KAG7097643.1"/>
    <property type="molecule type" value="Genomic_DNA"/>
</dbReference>
<dbReference type="RefSeq" id="XP_043014113.1">
    <property type="nucleotide sequence ID" value="XM_043149507.1"/>
</dbReference>
<dbReference type="KEGG" id="more:E1B28_004975"/>
<reference evidence="2" key="1">
    <citation type="journal article" date="2021" name="Genome Biol. Evol.">
        <title>The assembled and annotated genome of the fairy-ring fungus Marasmius oreades.</title>
        <authorList>
            <person name="Hiltunen M."/>
            <person name="Ament-Velasquez S.L."/>
            <person name="Johannesson H."/>
        </authorList>
    </citation>
    <scope>NUCLEOTIDE SEQUENCE</scope>
    <source>
        <strain evidence="2">03SP1</strain>
    </source>
</reference>
<evidence type="ECO:0000313" key="2">
    <source>
        <dbReference type="EMBL" id="KAG7097643.1"/>
    </source>
</evidence>
<organism evidence="2 3">
    <name type="scientific">Marasmius oreades</name>
    <name type="common">fairy-ring Marasmius</name>
    <dbReference type="NCBI Taxonomy" id="181124"/>
    <lineage>
        <taxon>Eukaryota</taxon>
        <taxon>Fungi</taxon>
        <taxon>Dikarya</taxon>
        <taxon>Basidiomycota</taxon>
        <taxon>Agaricomycotina</taxon>
        <taxon>Agaricomycetes</taxon>
        <taxon>Agaricomycetidae</taxon>
        <taxon>Agaricales</taxon>
        <taxon>Marasmiineae</taxon>
        <taxon>Marasmiaceae</taxon>
        <taxon>Marasmius</taxon>
    </lineage>
</organism>
<name>A0A9P7UZR4_9AGAR</name>
<dbReference type="AlphaFoldDB" id="A0A9P7UZR4"/>
<sequence length="217" mass="24710">MPSIKLTGSLKTSGSSIRQQQRSEDPPIYFFLHLLPSVPLLEDDSVLSTHTWSYHENGETPIPHHHCEYLGLPTKLNVEFSSRAHRWPSETYKNIHKWQVARGFDPTTADFACYLKYPIYEVLPESDAGRFEELNIDQSEALSGRSPAEERLSQDDQQQNSTVMAYNTLEEDTMSVDWPTSASSLHNIPSELSMFTQLQPGAGDNVYEDVDMEVDDW</sequence>
<proteinExistence type="predicted"/>
<dbReference type="OrthoDB" id="2953266at2759"/>
<dbReference type="Proteomes" id="UP001049176">
    <property type="component" value="Chromosome 2"/>
</dbReference>